<proteinExistence type="predicted"/>
<organism evidence="1 2">
    <name type="scientific">Candidatus Synechococcus calcipolaris G9</name>
    <dbReference type="NCBI Taxonomy" id="1497997"/>
    <lineage>
        <taxon>Bacteria</taxon>
        <taxon>Bacillati</taxon>
        <taxon>Cyanobacteriota</taxon>
        <taxon>Cyanophyceae</taxon>
        <taxon>Synechococcales</taxon>
        <taxon>Synechococcaceae</taxon>
        <taxon>Synechococcus</taxon>
    </lineage>
</organism>
<sequence>MASLFDQNFRYTDRARSIYKDLQSNLHPIYIELIEEGFSPREITVLVTNAATQTENEVVNEWDEAKIPAKSPLPSN</sequence>
<name>A0ABT6EWV8_9SYNE</name>
<comment type="caution">
    <text evidence="1">The sequence shown here is derived from an EMBL/GenBank/DDBJ whole genome shotgun (WGS) entry which is preliminary data.</text>
</comment>
<accession>A0ABT6EWV8</accession>
<evidence type="ECO:0000313" key="1">
    <source>
        <dbReference type="EMBL" id="MDG2990265.1"/>
    </source>
</evidence>
<keyword evidence="2" id="KW-1185">Reference proteome</keyword>
<evidence type="ECO:0000313" key="2">
    <source>
        <dbReference type="Proteomes" id="UP001154265"/>
    </source>
</evidence>
<protein>
    <submittedName>
        <fullName evidence="1">Uncharacterized protein</fullName>
    </submittedName>
</protein>
<dbReference type="EMBL" id="JAKKUT010000002">
    <property type="protein sequence ID" value="MDG2990265.1"/>
    <property type="molecule type" value="Genomic_DNA"/>
</dbReference>
<reference evidence="1" key="2">
    <citation type="submission" date="2022-01" db="EMBL/GenBank/DDBJ databases">
        <authorList>
            <person name="Zivanovic Y."/>
            <person name="Moreira D."/>
            <person name="Lopez-Garcia P."/>
        </authorList>
    </citation>
    <scope>NUCLEOTIDE SEQUENCE</scope>
    <source>
        <strain evidence="1">G9</strain>
    </source>
</reference>
<reference evidence="1" key="1">
    <citation type="journal article" date="2022" name="Genome Biol. Evol.">
        <title>A New Gene Family Diagnostic for Intracellular Biomineralization of Amorphous Ca Carbonates by Cyanobacteria.</title>
        <authorList>
            <person name="Benzerara K."/>
            <person name="Duprat E."/>
            <person name="Bitard-Feildel T."/>
            <person name="Caumes G."/>
            <person name="Cassier-Chauvat C."/>
            <person name="Chauvat F."/>
            <person name="Dezi M."/>
            <person name="Diop S.I."/>
            <person name="Gaschignard G."/>
            <person name="Gorgen S."/>
            <person name="Gugger M."/>
            <person name="Lopez-Garcia P."/>
            <person name="Millet M."/>
            <person name="Skouri-Panet F."/>
            <person name="Moreira D."/>
            <person name="Callebaut I."/>
        </authorList>
    </citation>
    <scope>NUCLEOTIDE SEQUENCE</scope>
    <source>
        <strain evidence="1">G9</strain>
    </source>
</reference>
<dbReference type="RefSeq" id="WP_277866178.1">
    <property type="nucleotide sequence ID" value="NZ_JAKKUT010000002.1"/>
</dbReference>
<gene>
    <name evidence="1" type="ORF">L3556_04845</name>
</gene>
<dbReference type="Proteomes" id="UP001154265">
    <property type="component" value="Unassembled WGS sequence"/>
</dbReference>